<evidence type="ECO:0000256" key="4">
    <source>
        <dbReference type="ARBA" id="ARBA00022786"/>
    </source>
</evidence>
<evidence type="ECO:0000256" key="6">
    <source>
        <dbReference type="ARBA" id="ARBA00022807"/>
    </source>
</evidence>
<dbReference type="InterPro" id="IPR036959">
    <property type="entry name" value="Peptidase_C12_UCH_sf"/>
</dbReference>
<evidence type="ECO:0000256" key="3">
    <source>
        <dbReference type="ARBA" id="ARBA00022670"/>
    </source>
</evidence>
<dbReference type="GO" id="GO:0016579">
    <property type="term" value="P:protein deubiquitination"/>
    <property type="evidence" value="ECO:0007669"/>
    <property type="project" value="TreeGrafter"/>
</dbReference>
<evidence type="ECO:0000256" key="8">
    <source>
        <dbReference type="RuleBase" id="RU361215"/>
    </source>
</evidence>
<dbReference type="Proteomes" id="UP000000724">
    <property type="component" value="Contig Pc00c22"/>
</dbReference>
<dbReference type="SUPFAM" id="SSF54001">
    <property type="entry name" value="Cysteine proteinases"/>
    <property type="match status" value="1"/>
</dbReference>
<keyword evidence="6 7" id="KW-0788">Thiol protease</keyword>
<dbReference type="VEuPathDB" id="FungiDB:PCH_Pc22g26450"/>
<keyword evidence="3 7" id="KW-0645">Protease</keyword>
<evidence type="ECO:0000313" key="10">
    <source>
        <dbReference type="EMBL" id="CAP99933.1"/>
    </source>
</evidence>
<dbReference type="GO" id="GO:0004843">
    <property type="term" value="F:cysteine-type deubiquitinase activity"/>
    <property type="evidence" value="ECO:0007669"/>
    <property type="project" value="UniProtKB-UniRule"/>
</dbReference>
<dbReference type="HOGENOM" id="CLU_054406_0_2_1"/>
<comment type="similarity">
    <text evidence="2 7 8">Belongs to the peptidase C12 family.</text>
</comment>
<dbReference type="Pfam" id="PF01088">
    <property type="entry name" value="Peptidase_C12"/>
    <property type="match status" value="1"/>
</dbReference>
<sequence>MEYEKHFIPLESDPQVFTSLMHNMGAPKYFKFIDIWSLEPDQLDNIRFGIQNPVEALILILPDCPAYAEKIEHGISKESILWLKQTINNACGLYAILHCVCNTLGTEEIEPGSFIDCLVKKTAADRTHYLQNSAELDTIYRNAALSGSSEPPAPESEVEHHYICLVRRSGCLYELDGDRAGPIYRCTVEDDEDTLSEKGCNILKMYMNSCPEGSFSMLALVNSS</sequence>
<feature type="active site" description="Proton donor" evidence="7">
    <location>
        <position position="161"/>
    </location>
</feature>
<dbReference type="PROSITE" id="PS52048">
    <property type="entry name" value="UCH_DOMAIN"/>
    <property type="match status" value="1"/>
</dbReference>
<comment type="catalytic activity">
    <reaction evidence="1 7 8">
        <text>Thiol-dependent hydrolysis of ester, thioester, amide, peptide and isopeptide bonds formed by the C-terminal Gly of ubiquitin (a 76-residue protein attached to proteins as an intracellular targeting signal).</text>
        <dbReference type="EC" id="3.4.19.12"/>
    </reaction>
</comment>
<dbReference type="EMBL" id="AM920437">
    <property type="protein sequence ID" value="CAP99933.1"/>
    <property type="molecule type" value="Genomic_DNA"/>
</dbReference>
<dbReference type="InterPro" id="IPR038765">
    <property type="entry name" value="Papain-like_cys_pep_sf"/>
</dbReference>
<dbReference type="Gene3D" id="3.40.532.10">
    <property type="entry name" value="Peptidase C12, ubiquitin carboxyl-terminal hydrolase"/>
    <property type="match status" value="1"/>
</dbReference>
<dbReference type="STRING" id="500485.B6HTU8"/>
<dbReference type="eggNOG" id="KOG1415">
    <property type="taxonomic scope" value="Eukaryota"/>
</dbReference>
<dbReference type="PANTHER" id="PTHR10589:SF17">
    <property type="entry name" value="UBIQUITIN CARBOXYL-TERMINAL HYDROLASE"/>
    <property type="match status" value="1"/>
</dbReference>
<reference evidence="10 11" key="1">
    <citation type="journal article" date="2008" name="Nat. Biotechnol.">
        <title>Genome sequencing and analysis of the filamentous fungus Penicillium chrysogenum.</title>
        <authorList>
            <person name="van den Berg M.A."/>
            <person name="Albang R."/>
            <person name="Albermann K."/>
            <person name="Badger J.H."/>
            <person name="Daran J.-M."/>
            <person name="Driessen A.J.M."/>
            <person name="Garcia-Estrada C."/>
            <person name="Fedorova N.D."/>
            <person name="Harris D.M."/>
            <person name="Heijne W.H.M."/>
            <person name="Joardar V.S."/>
            <person name="Kiel J.A.K.W."/>
            <person name="Kovalchuk A."/>
            <person name="Martin J.F."/>
            <person name="Nierman W.C."/>
            <person name="Nijland J.G."/>
            <person name="Pronk J.T."/>
            <person name="Roubos J.A."/>
            <person name="van der Klei I.J."/>
            <person name="van Peij N.N.M.E."/>
            <person name="Veenhuis M."/>
            <person name="von Doehren H."/>
            <person name="Wagner C."/>
            <person name="Wortman J.R."/>
            <person name="Bovenberg R.A.L."/>
        </authorList>
    </citation>
    <scope>NUCLEOTIDE SEQUENCE [LARGE SCALE GENOMIC DNA]</scope>
    <source>
        <strain evidence="11">ATCC 28089 / DSM 1075 / NRRL 1951 / Wisconsin 54-1255</strain>
    </source>
</reference>
<evidence type="ECO:0000256" key="7">
    <source>
        <dbReference type="PROSITE-ProRule" id="PRU01393"/>
    </source>
</evidence>
<keyword evidence="4 7" id="KW-0833">Ubl conjugation pathway</keyword>
<organism evidence="10 11">
    <name type="scientific">Penicillium rubens (strain ATCC 28089 / DSM 1075 / NRRL 1951 / Wisconsin 54-1255)</name>
    <name type="common">Penicillium chrysogenum</name>
    <dbReference type="NCBI Taxonomy" id="500485"/>
    <lineage>
        <taxon>Eukaryota</taxon>
        <taxon>Fungi</taxon>
        <taxon>Dikarya</taxon>
        <taxon>Ascomycota</taxon>
        <taxon>Pezizomycotina</taxon>
        <taxon>Eurotiomycetes</taxon>
        <taxon>Eurotiomycetidae</taxon>
        <taxon>Eurotiales</taxon>
        <taxon>Aspergillaceae</taxon>
        <taxon>Penicillium</taxon>
        <taxon>Penicillium chrysogenum species complex</taxon>
    </lineage>
</organism>
<evidence type="ECO:0000256" key="2">
    <source>
        <dbReference type="ARBA" id="ARBA00009326"/>
    </source>
</evidence>
<dbReference type="PRINTS" id="PR00707">
    <property type="entry name" value="UBCTHYDRLASE"/>
</dbReference>
<feature type="site" description="Transition state stabilizer" evidence="7">
    <location>
        <position position="85"/>
    </location>
</feature>
<dbReference type="InterPro" id="IPR001578">
    <property type="entry name" value="Peptidase_C12_UCH"/>
</dbReference>
<protein>
    <recommendedName>
        <fullName evidence="8">Ubiquitin carboxyl-terminal hydrolase</fullName>
        <ecNumber evidence="8">3.4.19.12</ecNumber>
    </recommendedName>
</protein>
<dbReference type="GO" id="GO:0005737">
    <property type="term" value="C:cytoplasm"/>
    <property type="evidence" value="ECO:0007669"/>
    <property type="project" value="TreeGrafter"/>
</dbReference>
<feature type="domain" description="UCH catalytic" evidence="9">
    <location>
        <begin position="6"/>
        <end position="222"/>
    </location>
</feature>
<dbReference type="GO" id="GO:0006511">
    <property type="term" value="P:ubiquitin-dependent protein catabolic process"/>
    <property type="evidence" value="ECO:0007669"/>
    <property type="project" value="UniProtKB-UniRule"/>
</dbReference>
<feature type="site" description="Important for enzyme activity" evidence="7">
    <location>
        <position position="176"/>
    </location>
</feature>
<dbReference type="OrthoDB" id="427186at2759"/>
<gene>
    <name evidence="10" type="ORF">Pc22g26450</name>
    <name evidence="10" type="ORF">PCH_Pc22g26450</name>
</gene>
<dbReference type="MEROPS" id="C12.002"/>
<dbReference type="OMA" id="AQTYSKH"/>
<accession>B6HTU8</accession>
<dbReference type="EC" id="3.4.19.12" evidence="8"/>
<proteinExistence type="inferred from homology"/>
<evidence type="ECO:0000259" key="9">
    <source>
        <dbReference type="PROSITE" id="PS52048"/>
    </source>
</evidence>
<dbReference type="AlphaFoldDB" id="B6HTU8"/>
<dbReference type="PANTHER" id="PTHR10589">
    <property type="entry name" value="UBIQUITIN CARBOXYL-TERMINAL HYDROLASE"/>
    <property type="match status" value="1"/>
</dbReference>
<evidence type="ECO:0000313" key="11">
    <source>
        <dbReference type="Proteomes" id="UP000000724"/>
    </source>
</evidence>
<evidence type="ECO:0000256" key="5">
    <source>
        <dbReference type="ARBA" id="ARBA00022801"/>
    </source>
</evidence>
<evidence type="ECO:0000256" key="1">
    <source>
        <dbReference type="ARBA" id="ARBA00000707"/>
    </source>
</evidence>
<feature type="active site" description="Nucleophile" evidence="7">
    <location>
        <position position="91"/>
    </location>
</feature>
<name>B6HTU8_PENRW</name>
<keyword evidence="11" id="KW-1185">Reference proteome</keyword>
<dbReference type="BioCyc" id="PCHR:PC22G26450-MONOMER"/>
<keyword evidence="5 7" id="KW-0378">Hydrolase</keyword>